<gene>
    <name evidence="1" type="ORF">BaRGS_00037106</name>
</gene>
<dbReference type="EMBL" id="JACVVK020000545">
    <property type="protein sequence ID" value="KAK7466790.1"/>
    <property type="molecule type" value="Genomic_DNA"/>
</dbReference>
<reference evidence="1 2" key="1">
    <citation type="journal article" date="2023" name="Sci. Data">
        <title>Genome assembly of the Korean intertidal mud-creeper Batillaria attramentaria.</title>
        <authorList>
            <person name="Patra A.K."/>
            <person name="Ho P.T."/>
            <person name="Jun S."/>
            <person name="Lee S.J."/>
            <person name="Kim Y."/>
            <person name="Won Y.J."/>
        </authorList>
    </citation>
    <scope>NUCLEOTIDE SEQUENCE [LARGE SCALE GENOMIC DNA]</scope>
    <source>
        <strain evidence="1">Wonlab-2016</strain>
    </source>
</reference>
<sequence length="50" mass="5497">SLRVPGLLLRARRAAVFQPSHDHSQAAPHPKVVFRPQAMNVKISAHLMGC</sequence>
<comment type="caution">
    <text evidence="1">The sequence shown here is derived from an EMBL/GenBank/DDBJ whole genome shotgun (WGS) entry which is preliminary data.</text>
</comment>
<dbReference type="AlphaFoldDB" id="A0ABD0J9W9"/>
<dbReference type="Proteomes" id="UP001519460">
    <property type="component" value="Unassembled WGS sequence"/>
</dbReference>
<keyword evidence="2" id="KW-1185">Reference proteome</keyword>
<evidence type="ECO:0000313" key="2">
    <source>
        <dbReference type="Proteomes" id="UP001519460"/>
    </source>
</evidence>
<protein>
    <submittedName>
        <fullName evidence="1">Uncharacterized protein</fullName>
    </submittedName>
</protein>
<evidence type="ECO:0000313" key="1">
    <source>
        <dbReference type="EMBL" id="KAK7466790.1"/>
    </source>
</evidence>
<name>A0ABD0J9W9_9CAEN</name>
<organism evidence="1 2">
    <name type="scientific">Batillaria attramentaria</name>
    <dbReference type="NCBI Taxonomy" id="370345"/>
    <lineage>
        <taxon>Eukaryota</taxon>
        <taxon>Metazoa</taxon>
        <taxon>Spiralia</taxon>
        <taxon>Lophotrochozoa</taxon>
        <taxon>Mollusca</taxon>
        <taxon>Gastropoda</taxon>
        <taxon>Caenogastropoda</taxon>
        <taxon>Sorbeoconcha</taxon>
        <taxon>Cerithioidea</taxon>
        <taxon>Batillariidae</taxon>
        <taxon>Batillaria</taxon>
    </lineage>
</organism>
<accession>A0ABD0J9W9</accession>
<proteinExistence type="predicted"/>
<feature type="non-terminal residue" evidence="1">
    <location>
        <position position="1"/>
    </location>
</feature>